<dbReference type="Gramene" id="TVU00367">
    <property type="protein sequence ID" value="TVU00367"/>
    <property type="gene ID" value="EJB05_54188"/>
</dbReference>
<organism evidence="2 3">
    <name type="scientific">Eragrostis curvula</name>
    <name type="common">weeping love grass</name>
    <dbReference type="NCBI Taxonomy" id="38414"/>
    <lineage>
        <taxon>Eukaryota</taxon>
        <taxon>Viridiplantae</taxon>
        <taxon>Streptophyta</taxon>
        <taxon>Embryophyta</taxon>
        <taxon>Tracheophyta</taxon>
        <taxon>Spermatophyta</taxon>
        <taxon>Magnoliopsida</taxon>
        <taxon>Liliopsida</taxon>
        <taxon>Poales</taxon>
        <taxon>Poaceae</taxon>
        <taxon>PACMAD clade</taxon>
        <taxon>Chloridoideae</taxon>
        <taxon>Eragrostideae</taxon>
        <taxon>Eragrostidinae</taxon>
        <taxon>Eragrostis</taxon>
    </lineage>
</organism>
<protein>
    <recommendedName>
        <fullName evidence="4">No apical meristem-associated C-terminal domain-containing protein</fullName>
    </recommendedName>
</protein>
<gene>
    <name evidence="2" type="ORF">EJB05_54188</name>
</gene>
<evidence type="ECO:0000256" key="1">
    <source>
        <dbReference type="SAM" id="Coils"/>
    </source>
</evidence>
<keyword evidence="1" id="KW-0175">Coiled coil</keyword>
<comment type="caution">
    <text evidence="2">The sequence shown here is derived from an EMBL/GenBank/DDBJ whole genome shotgun (WGS) entry which is preliminary data.</text>
</comment>
<evidence type="ECO:0000313" key="2">
    <source>
        <dbReference type="EMBL" id="TVU00367.1"/>
    </source>
</evidence>
<proteinExistence type="predicted"/>
<dbReference type="Proteomes" id="UP000324897">
    <property type="component" value="Unassembled WGS sequence"/>
</dbReference>
<dbReference type="EMBL" id="RWGY01000597">
    <property type="protein sequence ID" value="TVU00367.1"/>
    <property type="molecule type" value="Genomic_DNA"/>
</dbReference>
<accession>A0A5J9SN57</accession>
<keyword evidence="3" id="KW-1185">Reference proteome</keyword>
<reference evidence="2 3" key="1">
    <citation type="journal article" date="2019" name="Sci. Rep.">
        <title>A high-quality genome of Eragrostis curvula grass provides insights into Poaceae evolution and supports new strategies to enhance forage quality.</title>
        <authorList>
            <person name="Carballo J."/>
            <person name="Santos B.A.C.M."/>
            <person name="Zappacosta D."/>
            <person name="Garbus I."/>
            <person name="Selva J.P."/>
            <person name="Gallo C.A."/>
            <person name="Diaz A."/>
            <person name="Albertini E."/>
            <person name="Caccamo M."/>
            <person name="Echenique V."/>
        </authorList>
    </citation>
    <scope>NUCLEOTIDE SEQUENCE [LARGE SCALE GENOMIC DNA]</scope>
    <source>
        <strain evidence="3">cv. Victoria</strain>
        <tissue evidence="2">Leaf</tissue>
    </source>
</reference>
<feature type="coiled-coil region" evidence="1">
    <location>
        <begin position="56"/>
        <end position="94"/>
    </location>
</feature>
<feature type="non-terminal residue" evidence="2">
    <location>
        <position position="1"/>
    </location>
</feature>
<evidence type="ECO:0008006" key="4">
    <source>
        <dbReference type="Google" id="ProtNLM"/>
    </source>
</evidence>
<dbReference type="AlphaFoldDB" id="A0A5J9SN57"/>
<evidence type="ECO:0000313" key="3">
    <source>
        <dbReference type="Proteomes" id="UP000324897"/>
    </source>
</evidence>
<name>A0A5J9SN57_9POAL</name>
<sequence length="135" mass="15584">MITSKKEIEASRQEQKQAKIDTDLARWKYFKSLEEHKVAIKQDRLKVESDKASVKMAIEKEKLREASAKMAIEREKWRVQAEEASAKKMEQECKIMLMPLGDLDDQQRAWVLSMRANIARKATATTQSENGNESV</sequence>